<keyword evidence="4" id="KW-1185">Reference proteome</keyword>
<dbReference type="InterPro" id="IPR013087">
    <property type="entry name" value="Znf_C2H2_type"/>
</dbReference>
<evidence type="ECO:0000313" key="4">
    <source>
        <dbReference type="Proteomes" id="UP000001903"/>
    </source>
</evidence>
<organism evidence="3 4">
    <name type="scientific">Haloterrigena turkmenica (strain ATCC 51198 / DSM 5511 / JCM 9101 / NCIMB 13204 / VKM B-1734 / 4k)</name>
    <name type="common">Halococcus turkmenicus</name>
    <dbReference type="NCBI Taxonomy" id="543526"/>
    <lineage>
        <taxon>Archaea</taxon>
        <taxon>Methanobacteriati</taxon>
        <taxon>Methanobacteriota</taxon>
        <taxon>Stenosarchaea group</taxon>
        <taxon>Halobacteria</taxon>
        <taxon>Halobacteriales</taxon>
        <taxon>Natrialbaceae</taxon>
        <taxon>Haloterrigena</taxon>
    </lineage>
</organism>
<proteinExistence type="predicted"/>
<dbReference type="OrthoDB" id="205766at2157"/>
<dbReference type="Proteomes" id="UP000001903">
    <property type="component" value="Chromosome"/>
</dbReference>
<name>D2RSM1_HALTV</name>
<feature type="domain" description="C2H2-type" evidence="2">
    <location>
        <begin position="7"/>
        <end position="28"/>
    </location>
</feature>
<dbReference type="GeneID" id="8742510"/>
<evidence type="ECO:0000313" key="3">
    <source>
        <dbReference type="EMBL" id="ADB60797.1"/>
    </source>
</evidence>
<evidence type="ECO:0000256" key="1">
    <source>
        <dbReference type="SAM" id="MobiDB-lite"/>
    </source>
</evidence>
<dbReference type="RefSeq" id="WP_012943087.1">
    <property type="nucleotide sequence ID" value="NC_013743.1"/>
</dbReference>
<feature type="compositionally biased region" description="Basic and acidic residues" evidence="1">
    <location>
        <begin position="57"/>
        <end position="66"/>
    </location>
</feature>
<dbReference type="AlphaFoldDB" id="D2RSM1"/>
<dbReference type="EMBL" id="CP001860">
    <property type="protein sequence ID" value="ADB60797.1"/>
    <property type="molecule type" value="Genomic_DNA"/>
</dbReference>
<dbReference type="PROSITE" id="PS00028">
    <property type="entry name" value="ZINC_FINGER_C2H2_1"/>
    <property type="match status" value="1"/>
</dbReference>
<reference evidence="3 4" key="1">
    <citation type="journal article" date="2010" name="Stand. Genomic Sci.">
        <title>Complete genome sequence of Haloterrigena turkmenica type strain (4k).</title>
        <authorList>
            <person name="Saunders E."/>
            <person name="Tindall B.J."/>
            <person name="Fahnrich R."/>
            <person name="Lapidus A."/>
            <person name="Copeland A."/>
            <person name="Del Rio T.G."/>
            <person name="Lucas S."/>
            <person name="Chen F."/>
            <person name="Tice H."/>
            <person name="Cheng J.F."/>
            <person name="Han C."/>
            <person name="Detter J.C."/>
            <person name="Bruce D."/>
            <person name="Goodwin L."/>
            <person name="Chain P."/>
            <person name="Pitluck S."/>
            <person name="Pati A."/>
            <person name="Ivanova N."/>
            <person name="Mavromatis K."/>
            <person name="Chen A."/>
            <person name="Palaniappan K."/>
            <person name="Land M."/>
            <person name="Hauser L."/>
            <person name="Chang Y.J."/>
            <person name="Jeffries C.D."/>
            <person name="Brettin T."/>
            <person name="Rohde M."/>
            <person name="Goker M."/>
            <person name="Bristow J."/>
            <person name="Eisen J.A."/>
            <person name="Markowitz V."/>
            <person name="Hugenholtz P."/>
            <person name="Klenk H.P."/>
            <person name="Kyrpides N.C."/>
        </authorList>
    </citation>
    <scope>NUCLEOTIDE SEQUENCE [LARGE SCALE GENOMIC DNA]</scope>
    <source>
        <strain evidence="4">ATCC 51198 / DSM 5511 / JCM 9101 / NCIMB 13204 / VKM B-1734 / 4k</strain>
    </source>
</reference>
<dbReference type="eggNOG" id="arCOG11839">
    <property type="taxonomic scope" value="Archaea"/>
</dbReference>
<feature type="region of interest" description="Disordered" evidence="1">
    <location>
        <begin position="43"/>
        <end position="66"/>
    </location>
</feature>
<dbReference type="HOGENOM" id="CLU_2839464_0_0_2"/>
<gene>
    <name evidence="3" type="ordered locus">Htur_1912</name>
</gene>
<evidence type="ECO:0000259" key="2">
    <source>
        <dbReference type="PROSITE" id="PS00028"/>
    </source>
</evidence>
<protein>
    <recommendedName>
        <fullName evidence="2">C2H2-type domain-containing protein</fullName>
    </recommendedName>
</protein>
<sequence length="66" mass="7207">MTGQRPCPLCTETYDDRTSLRVHLEVEHRKSEIVAEFVDLHDAGAGSRVDGDPAVVGEDRQAPSAD</sequence>
<accession>D2RSM1</accession>
<dbReference type="KEGG" id="htu:Htur_1912"/>